<dbReference type="eggNOG" id="COG2246">
    <property type="taxonomic scope" value="Bacteria"/>
</dbReference>
<feature type="transmembrane region" description="Helical" evidence="1">
    <location>
        <begin position="81"/>
        <end position="100"/>
    </location>
</feature>
<proteinExistence type="predicted"/>
<keyword evidence="1" id="KW-1133">Transmembrane helix</keyword>
<evidence type="ECO:0000313" key="2">
    <source>
        <dbReference type="EMBL" id="KEQ53125.1"/>
    </source>
</evidence>
<dbReference type="EMBL" id="JFHR01000029">
    <property type="protein sequence ID" value="KEQ53125.1"/>
    <property type="molecule type" value="Genomic_DNA"/>
</dbReference>
<comment type="caution">
    <text evidence="2">The sequence shown here is derived from an EMBL/GenBank/DDBJ whole genome shotgun (WGS) entry which is preliminary data.</text>
</comment>
<feature type="transmembrane region" description="Helical" evidence="1">
    <location>
        <begin position="299"/>
        <end position="319"/>
    </location>
</feature>
<accession>A0A081RD52</accession>
<feature type="transmembrane region" description="Helical" evidence="1">
    <location>
        <begin position="325"/>
        <end position="343"/>
    </location>
</feature>
<evidence type="ECO:0000256" key="1">
    <source>
        <dbReference type="SAM" id="Phobius"/>
    </source>
</evidence>
<reference evidence="2 3" key="1">
    <citation type="submission" date="2014-02" db="EMBL/GenBank/DDBJ databases">
        <title>Whole genome sequence of Sphingobium chlorophenolicum NBRC 16172.</title>
        <authorList>
            <person name="Gan H.M."/>
            <person name="Gan H.Y."/>
            <person name="Chew T.H."/>
            <person name="Savka M.A."/>
        </authorList>
    </citation>
    <scope>NUCLEOTIDE SEQUENCE [LARGE SCALE GENOMIC DNA]</scope>
    <source>
        <strain evidence="2 3">NBRC 16172</strain>
    </source>
</reference>
<dbReference type="Proteomes" id="UP000028411">
    <property type="component" value="Unassembled WGS sequence"/>
</dbReference>
<dbReference type="AlphaFoldDB" id="A0A081RD52"/>
<feature type="transmembrane region" description="Helical" evidence="1">
    <location>
        <begin position="246"/>
        <end position="269"/>
    </location>
</feature>
<organism evidence="2 3">
    <name type="scientific">Sphingobium chlorophenolicum</name>
    <dbReference type="NCBI Taxonomy" id="46429"/>
    <lineage>
        <taxon>Bacteria</taxon>
        <taxon>Pseudomonadati</taxon>
        <taxon>Pseudomonadota</taxon>
        <taxon>Alphaproteobacteria</taxon>
        <taxon>Sphingomonadales</taxon>
        <taxon>Sphingomonadaceae</taxon>
        <taxon>Sphingobium</taxon>
    </lineage>
</organism>
<gene>
    <name evidence="2" type="ORF">BV95_02651</name>
</gene>
<sequence>MAAARYLPEVMFTVVVAATMIFLYDIPLTHDVVWQFWIARQMMNGATLYRDVWEINPPLWFWSAVPVRFVAAWLSMPPLRLLVVCITALGGLSALAAGRLAATESPIGRLALMLLSFWLMVIGPLYDFGQREHIALICSVAYAALIARRSTGKTVPPCLALLMGAAAAYGFALKHYFVIVPVMLELWLIARSRSLWRPIRPETVATGIFALVYAVAVIAFAPAFFTDNLPMVRAAYHGFESSWEMILLRPWIVIWTFIAAFFLTFGGAFGKRANPFVSTLLLVAIGYGFSYFMQRKGWLYHSVPVTGAVGLALGVRLGMADMRRLIPTVIGLFMLALPVLMPVKIGPYFNFFRGDIDPVLSTLPKGNPVFIASGEPMWGWPTVEDHGLAWPSRLYAYWMIPAIAHGEVIGPNPVALRELAKRIQAEAALEIHCSSPALILFERRANYIYQPTSFDVRGFFLRRADIRQYLAANYRDSRPTRWLYVYRRVTPPHPRPTDPKCPIFAGGS</sequence>
<name>A0A081RD52_SPHCR</name>
<feature type="transmembrane region" description="Helical" evidence="1">
    <location>
        <begin position="159"/>
        <end position="184"/>
    </location>
</feature>
<protein>
    <submittedName>
        <fullName evidence="2">Putative membrane protein</fullName>
    </submittedName>
</protein>
<keyword evidence="1" id="KW-0812">Transmembrane</keyword>
<keyword evidence="1" id="KW-0472">Membrane</keyword>
<evidence type="ECO:0000313" key="3">
    <source>
        <dbReference type="Proteomes" id="UP000028411"/>
    </source>
</evidence>
<feature type="transmembrane region" description="Helical" evidence="1">
    <location>
        <begin position="12"/>
        <end position="38"/>
    </location>
</feature>
<feature type="transmembrane region" description="Helical" evidence="1">
    <location>
        <begin position="204"/>
        <end position="225"/>
    </location>
</feature>
<feature type="transmembrane region" description="Helical" evidence="1">
    <location>
        <begin position="107"/>
        <end position="126"/>
    </location>
</feature>
<dbReference type="PATRIC" id="fig|46429.4.peg.2628"/>
<feature type="transmembrane region" description="Helical" evidence="1">
    <location>
        <begin position="275"/>
        <end position="292"/>
    </location>
</feature>